<dbReference type="InParanoid" id="A0A0H2SEZ0"/>
<dbReference type="InterPro" id="IPR036047">
    <property type="entry name" value="F-box-like_dom_sf"/>
</dbReference>
<dbReference type="EMBL" id="KQ085927">
    <property type="protein sequence ID" value="KLO15631.1"/>
    <property type="molecule type" value="Genomic_DNA"/>
</dbReference>
<organism evidence="1 2">
    <name type="scientific">Schizopora paradoxa</name>
    <dbReference type="NCBI Taxonomy" id="27342"/>
    <lineage>
        <taxon>Eukaryota</taxon>
        <taxon>Fungi</taxon>
        <taxon>Dikarya</taxon>
        <taxon>Basidiomycota</taxon>
        <taxon>Agaricomycotina</taxon>
        <taxon>Agaricomycetes</taxon>
        <taxon>Hymenochaetales</taxon>
        <taxon>Schizoporaceae</taxon>
        <taxon>Schizopora</taxon>
    </lineage>
</organism>
<evidence type="ECO:0000313" key="1">
    <source>
        <dbReference type="EMBL" id="KLO15631.1"/>
    </source>
</evidence>
<dbReference type="AlphaFoldDB" id="A0A0H2SEZ0"/>
<proteinExistence type="predicted"/>
<dbReference type="SUPFAM" id="SSF81383">
    <property type="entry name" value="F-box domain"/>
    <property type="match status" value="1"/>
</dbReference>
<protein>
    <submittedName>
        <fullName evidence="1">Uncharacterized protein</fullName>
    </submittedName>
</protein>
<dbReference type="OrthoDB" id="3054765at2759"/>
<reference evidence="1 2" key="1">
    <citation type="submission" date="2015-04" db="EMBL/GenBank/DDBJ databases">
        <title>Complete genome sequence of Schizopora paradoxa KUC8140, a cosmopolitan wood degrader in East Asia.</title>
        <authorList>
            <consortium name="DOE Joint Genome Institute"/>
            <person name="Min B."/>
            <person name="Park H."/>
            <person name="Jang Y."/>
            <person name="Kim J.-J."/>
            <person name="Kim K.H."/>
            <person name="Pangilinan J."/>
            <person name="Lipzen A."/>
            <person name="Riley R."/>
            <person name="Grigoriev I.V."/>
            <person name="Spatafora J.W."/>
            <person name="Choi I.-G."/>
        </authorList>
    </citation>
    <scope>NUCLEOTIDE SEQUENCE [LARGE SCALE GENOMIC DNA]</scope>
    <source>
        <strain evidence="1 2">KUC8140</strain>
    </source>
</reference>
<dbReference type="Gene3D" id="1.20.1280.50">
    <property type="match status" value="1"/>
</dbReference>
<dbReference type="Gene3D" id="3.80.10.10">
    <property type="entry name" value="Ribonuclease Inhibitor"/>
    <property type="match status" value="1"/>
</dbReference>
<name>A0A0H2SEZ0_9AGAM</name>
<dbReference type="Proteomes" id="UP000053477">
    <property type="component" value="Unassembled WGS sequence"/>
</dbReference>
<keyword evidence="2" id="KW-1185">Reference proteome</keyword>
<sequence length="512" mass="57575">MLPPDVFTPILELAISRDGPSDVDSNFYPFNDVHELLNITSVCRQWREMALTSPSLWKYIPTDLHEDLLVLFVQRSADSLLHIRLTHKVFRDWEPDRRSQELALSKFALLIPHLHRTRFLSLTLSTFTIYKLDTELITSHCDLPALEVLQFHTNGVLTIRPPVAVEEALRESALSLMEKFGMPVIRGLHFTGISIPASSITSNSISYLSLTVNGASSGLRSYLCDVFGRCESLVSLSLNIWRDGILMGFAPPATPSSQILELPHLRRLALKGICNQCLFVSRMLRTPSLREVCLDIGSSSFEGAIQVVPLTTLGNCLSVKADSEEIHMEFTNSCGGTRKGTDFTVIIRGTLPVSYLSSARLVTLLEPRTFPEVEIMDYTTPYIYDKTFLPSLFPRFPNLRSLHIRYTDIKRKFPIDDAFNLKLLVQTVGKRSAASLRNLVLEGFEVIMPTASPFFIELSSIPRWRRSLRLAPFVAEFRNCDGFSDSTLRASGLEREGSSVMMSSDDKARFTT</sequence>
<dbReference type="InterPro" id="IPR032675">
    <property type="entry name" value="LRR_dom_sf"/>
</dbReference>
<dbReference type="SUPFAM" id="SSF52058">
    <property type="entry name" value="L domain-like"/>
    <property type="match status" value="1"/>
</dbReference>
<evidence type="ECO:0000313" key="2">
    <source>
        <dbReference type="Proteomes" id="UP000053477"/>
    </source>
</evidence>
<accession>A0A0H2SEZ0</accession>
<gene>
    <name evidence="1" type="ORF">SCHPADRAFT_257368</name>
</gene>